<feature type="binding site" evidence="8">
    <location>
        <position position="33"/>
    </location>
    <ligand>
        <name>[4Fe-4S] cluster</name>
        <dbReference type="ChEBI" id="CHEBI:49883"/>
        <note>4Fe-4S-S-AdoMet</note>
    </ligand>
</feature>
<evidence type="ECO:0000256" key="8">
    <source>
        <dbReference type="HAMAP-Rule" id="MF_00917"/>
    </source>
</evidence>
<keyword evidence="5 8" id="KW-0408">Iron</keyword>
<keyword evidence="1 8" id="KW-0004">4Fe-4S</keyword>
<evidence type="ECO:0000256" key="1">
    <source>
        <dbReference type="ARBA" id="ARBA00022485"/>
    </source>
</evidence>
<keyword evidence="8" id="KW-0671">Queuosine biosynthesis</keyword>
<name>A0A1F5V5U6_9BACT</name>
<gene>
    <name evidence="8" type="primary">queE</name>
    <name evidence="10" type="ORF">A2Y62_03825</name>
</gene>
<evidence type="ECO:0000313" key="10">
    <source>
        <dbReference type="EMBL" id="OGF58658.1"/>
    </source>
</evidence>
<evidence type="ECO:0000256" key="6">
    <source>
        <dbReference type="ARBA" id="ARBA00023014"/>
    </source>
</evidence>
<evidence type="ECO:0000256" key="7">
    <source>
        <dbReference type="ARBA" id="ARBA00023239"/>
    </source>
</evidence>
<dbReference type="InterPro" id="IPR058240">
    <property type="entry name" value="rSAM_sf"/>
</dbReference>
<evidence type="ECO:0000313" key="11">
    <source>
        <dbReference type="Proteomes" id="UP000178943"/>
    </source>
</evidence>
<dbReference type="Gene3D" id="3.20.20.70">
    <property type="entry name" value="Aldolase class I"/>
    <property type="match status" value="1"/>
</dbReference>
<comment type="caution">
    <text evidence="10">The sequence shown here is derived from an EMBL/GenBank/DDBJ whole genome shotgun (WGS) entry which is preliminary data.</text>
</comment>
<dbReference type="AlphaFoldDB" id="A0A1F5V5U6"/>
<reference evidence="10 11" key="1">
    <citation type="journal article" date="2016" name="Nat. Commun.">
        <title>Thousands of microbial genomes shed light on interconnected biogeochemical processes in an aquifer system.</title>
        <authorList>
            <person name="Anantharaman K."/>
            <person name="Brown C.T."/>
            <person name="Hug L.A."/>
            <person name="Sharon I."/>
            <person name="Castelle C.J."/>
            <person name="Probst A.J."/>
            <person name="Thomas B.C."/>
            <person name="Singh A."/>
            <person name="Wilkins M.J."/>
            <person name="Karaoz U."/>
            <person name="Brodie E.L."/>
            <person name="Williams K.H."/>
            <person name="Hubbard S.S."/>
            <person name="Banfield J.F."/>
        </authorList>
    </citation>
    <scope>NUCLEOTIDE SEQUENCE [LARGE SCALE GENOMIC DNA]</scope>
</reference>
<evidence type="ECO:0000256" key="5">
    <source>
        <dbReference type="ARBA" id="ARBA00023004"/>
    </source>
</evidence>
<dbReference type="GO" id="GO:0051539">
    <property type="term" value="F:4 iron, 4 sulfur cluster binding"/>
    <property type="evidence" value="ECO:0007669"/>
    <property type="project" value="UniProtKB-UniRule"/>
</dbReference>
<comment type="cofactor">
    <cofactor evidence="8">
        <name>[4Fe-4S] cluster</name>
        <dbReference type="ChEBI" id="CHEBI:49883"/>
    </cofactor>
    <text evidence="8">Binds 1 [4Fe-4S] cluster. The cluster is coordinated with 3 cysteines and an exchangeable S-adenosyl-L-methionine.</text>
</comment>
<dbReference type="GO" id="GO:1904047">
    <property type="term" value="F:S-adenosyl-L-methionine binding"/>
    <property type="evidence" value="ECO:0007669"/>
    <property type="project" value="UniProtKB-UniRule"/>
</dbReference>
<keyword evidence="3 8" id="KW-0479">Metal-binding</keyword>
<evidence type="ECO:0000259" key="9">
    <source>
        <dbReference type="Pfam" id="PF04055"/>
    </source>
</evidence>
<dbReference type="HAMAP" id="MF_00917">
    <property type="entry name" value="QueE"/>
    <property type="match status" value="1"/>
</dbReference>
<feature type="binding site" evidence="8">
    <location>
        <position position="40"/>
    </location>
    <ligand>
        <name>[4Fe-4S] cluster</name>
        <dbReference type="ChEBI" id="CHEBI:49883"/>
        <note>4Fe-4S-S-AdoMet</note>
    </ligand>
</feature>
<dbReference type="Proteomes" id="UP000178943">
    <property type="component" value="Unassembled WGS sequence"/>
</dbReference>
<dbReference type="GO" id="GO:0000287">
    <property type="term" value="F:magnesium ion binding"/>
    <property type="evidence" value="ECO:0007669"/>
    <property type="project" value="UniProtKB-UniRule"/>
</dbReference>
<evidence type="ECO:0000256" key="2">
    <source>
        <dbReference type="ARBA" id="ARBA00022691"/>
    </source>
</evidence>
<comment type="caution">
    <text evidence="8">Lacks conserved residue(s) required for the propagation of feature annotation.</text>
</comment>
<dbReference type="GO" id="GO:0008616">
    <property type="term" value="P:tRNA queuosine(34) biosynthetic process"/>
    <property type="evidence" value="ECO:0007669"/>
    <property type="project" value="UniProtKB-UniRule"/>
</dbReference>
<sequence length="211" mass="23666">MKEVLLVNDIFYSIQGESSFAGSRCIFIRLAGCNVKCEWCDTTYAYNEGCELTIGDILIKVGAWDCDLVEVTGGEPLLQEHSIQLMEELVAKGYRVLLETSGTESIMNVPQKVVIIMDIKCPSSGAVDKNKEDNIALLKSNDEIKFVIADRNDYEWAKEKVRSLREGGCTNVILFSPVRDCMNSNELALWILEDNLPVRLQLQLHKLAGMK</sequence>
<dbReference type="GO" id="GO:0016840">
    <property type="term" value="F:carbon-nitrogen lyase activity"/>
    <property type="evidence" value="ECO:0007669"/>
    <property type="project" value="UniProtKB-UniRule"/>
</dbReference>
<dbReference type="EMBL" id="MFGW01000237">
    <property type="protein sequence ID" value="OGF58658.1"/>
    <property type="molecule type" value="Genomic_DNA"/>
</dbReference>
<keyword evidence="4 8" id="KW-0460">Magnesium</keyword>
<feature type="binding site" evidence="8">
    <location>
        <position position="29"/>
    </location>
    <ligand>
        <name>substrate</name>
    </ligand>
</feature>
<dbReference type="STRING" id="1817863.A2Y62_03825"/>
<dbReference type="InterPro" id="IPR024924">
    <property type="entry name" value="7-CO-7-deazaguanine_synth-like"/>
</dbReference>
<accession>A0A1F5V5U6</accession>
<proteinExistence type="inferred from homology"/>
<feature type="binding site" evidence="8">
    <location>
        <begin position="39"/>
        <end position="41"/>
    </location>
    <ligand>
        <name>S-adenosyl-L-methionine</name>
        <dbReference type="ChEBI" id="CHEBI:59789"/>
    </ligand>
</feature>
<dbReference type="SUPFAM" id="SSF102114">
    <property type="entry name" value="Radical SAM enzymes"/>
    <property type="match status" value="1"/>
</dbReference>
<protein>
    <recommendedName>
        <fullName evidence="8">7-carboxy-7-deazaguanine synthase</fullName>
        <shortName evidence="8">CDG synthase</shortName>
        <ecNumber evidence="8">4.3.99.3</ecNumber>
    </recommendedName>
    <alternativeName>
        <fullName evidence="8">Queuosine biosynthesis protein QueE</fullName>
    </alternativeName>
</protein>
<feature type="domain" description="Radical SAM core" evidence="9">
    <location>
        <begin position="31"/>
        <end position="104"/>
    </location>
</feature>
<comment type="cofactor">
    <cofactor evidence="8">
        <name>S-adenosyl-L-methionine</name>
        <dbReference type="ChEBI" id="CHEBI:59789"/>
    </cofactor>
    <text evidence="8">Binds 1 S-adenosyl-L-methionine per subunit.</text>
</comment>
<dbReference type="PANTHER" id="PTHR42836:SF1">
    <property type="entry name" value="7-CARBOXY-7-DEAZAGUANINE SYNTHASE"/>
    <property type="match status" value="1"/>
</dbReference>
<comment type="subunit">
    <text evidence="8">Homodimer.</text>
</comment>
<feature type="binding site" evidence="8">
    <location>
        <position position="72"/>
    </location>
    <ligand>
        <name>substrate</name>
    </ligand>
</feature>
<comment type="catalytic activity">
    <reaction evidence="8">
        <text>6-carboxy-5,6,7,8-tetrahydropterin + H(+) = 7-carboxy-7-carbaguanine + NH4(+)</text>
        <dbReference type="Rhea" id="RHEA:27974"/>
        <dbReference type="ChEBI" id="CHEBI:15378"/>
        <dbReference type="ChEBI" id="CHEBI:28938"/>
        <dbReference type="ChEBI" id="CHEBI:61032"/>
        <dbReference type="ChEBI" id="CHEBI:61036"/>
        <dbReference type="EC" id="4.3.99.3"/>
    </reaction>
</comment>
<feature type="binding site" evidence="8">
    <location>
        <begin position="14"/>
        <end position="16"/>
    </location>
    <ligand>
        <name>substrate</name>
    </ligand>
</feature>
<organism evidence="10 11">
    <name type="scientific">Candidatus Fischerbacteria bacterium RBG_13_37_8</name>
    <dbReference type="NCBI Taxonomy" id="1817863"/>
    <lineage>
        <taxon>Bacteria</taxon>
        <taxon>Candidatus Fischeribacteriota</taxon>
    </lineage>
</organism>
<feature type="binding site" evidence="8">
    <location>
        <position position="74"/>
    </location>
    <ligand>
        <name>S-adenosyl-L-methionine</name>
        <dbReference type="ChEBI" id="CHEBI:59789"/>
    </ligand>
</feature>
<evidence type="ECO:0000256" key="4">
    <source>
        <dbReference type="ARBA" id="ARBA00022842"/>
    </source>
</evidence>
<feature type="binding site" evidence="8">
    <location>
        <position position="42"/>
    </location>
    <ligand>
        <name>Mg(2+)</name>
        <dbReference type="ChEBI" id="CHEBI:18420"/>
    </ligand>
</feature>
<dbReference type="Pfam" id="PF04055">
    <property type="entry name" value="Radical_SAM"/>
    <property type="match status" value="1"/>
</dbReference>
<dbReference type="SFLD" id="SFLDS00029">
    <property type="entry name" value="Radical_SAM"/>
    <property type="match status" value="1"/>
</dbReference>
<comment type="cofactor">
    <cofactor evidence="8">
        <name>Mg(2+)</name>
        <dbReference type="ChEBI" id="CHEBI:18420"/>
    </cofactor>
</comment>
<comment type="similarity">
    <text evidence="8">Belongs to the radical SAM superfamily. 7-carboxy-7-deazaguanine synthase family.</text>
</comment>
<dbReference type="InterPro" id="IPR013785">
    <property type="entry name" value="Aldolase_TIM"/>
</dbReference>
<evidence type="ECO:0000256" key="3">
    <source>
        <dbReference type="ARBA" id="ARBA00022723"/>
    </source>
</evidence>
<dbReference type="UniPathway" id="UPA00391"/>
<feature type="binding site" evidence="8">
    <location>
        <position position="37"/>
    </location>
    <ligand>
        <name>[4Fe-4S] cluster</name>
        <dbReference type="ChEBI" id="CHEBI:49883"/>
        <note>4Fe-4S-S-AdoMet</note>
    </ligand>
</feature>
<keyword evidence="2 8" id="KW-0949">S-adenosyl-L-methionine</keyword>
<dbReference type="EC" id="4.3.99.3" evidence="8"/>
<comment type="function">
    <text evidence="8">Catalyzes the complex heterocyclic radical-mediated conversion of 6-carboxy-5,6,7,8-tetrahydropterin (CPH4) to 7-carboxy-7-deazaguanine (CDG), a step common to the biosynthetic pathways of all 7-deazapurine-containing compounds.</text>
</comment>
<comment type="pathway">
    <text evidence="8">Purine metabolism; 7-cyano-7-deazaguanine biosynthesis.</text>
</comment>
<keyword evidence="7 8" id="KW-0456">Lyase</keyword>
<dbReference type="PANTHER" id="PTHR42836">
    <property type="entry name" value="7-CARBOXY-7-DEAZAGUANINE SYNTHASE"/>
    <property type="match status" value="1"/>
</dbReference>
<dbReference type="PIRSF" id="PIRSF000370">
    <property type="entry name" value="QueE"/>
    <property type="match status" value="1"/>
</dbReference>
<keyword evidence="6 8" id="KW-0411">Iron-sulfur</keyword>
<dbReference type="InterPro" id="IPR007197">
    <property type="entry name" value="rSAM"/>
</dbReference>